<keyword evidence="8" id="KW-1185">Reference proteome</keyword>
<dbReference type="OrthoDB" id="1470350at2759"/>
<name>A0A7J6WEW8_THATH</name>
<dbReference type="InterPro" id="IPR017972">
    <property type="entry name" value="Cyt_P450_CS"/>
</dbReference>
<dbReference type="InterPro" id="IPR001128">
    <property type="entry name" value="Cyt_P450"/>
</dbReference>
<evidence type="ECO:0000256" key="1">
    <source>
        <dbReference type="ARBA" id="ARBA00010617"/>
    </source>
</evidence>
<reference evidence="7 8" key="1">
    <citation type="submission" date="2020-06" db="EMBL/GenBank/DDBJ databases">
        <title>Transcriptomic and genomic resources for Thalictrum thalictroides and T. hernandezii: Facilitating candidate gene discovery in an emerging model plant lineage.</title>
        <authorList>
            <person name="Arias T."/>
            <person name="Riano-Pachon D.M."/>
            <person name="Di Stilio V.S."/>
        </authorList>
    </citation>
    <scope>NUCLEOTIDE SEQUENCE [LARGE SCALE GENOMIC DNA]</scope>
    <source>
        <strain evidence="8">cv. WT478/WT964</strain>
        <tissue evidence="7">Leaves</tissue>
    </source>
</reference>
<evidence type="ECO:0000256" key="4">
    <source>
        <dbReference type="ARBA" id="ARBA00023004"/>
    </source>
</evidence>
<dbReference type="InterPro" id="IPR002401">
    <property type="entry name" value="Cyt_P450_E_grp-I"/>
</dbReference>
<dbReference type="GO" id="GO:0044550">
    <property type="term" value="P:secondary metabolite biosynthetic process"/>
    <property type="evidence" value="ECO:0007669"/>
    <property type="project" value="UniProtKB-ARBA"/>
</dbReference>
<dbReference type="Proteomes" id="UP000554482">
    <property type="component" value="Unassembled WGS sequence"/>
</dbReference>
<dbReference type="GO" id="GO:0004497">
    <property type="term" value="F:monooxygenase activity"/>
    <property type="evidence" value="ECO:0007669"/>
    <property type="project" value="UniProtKB-KW"/>
</dbReference>
<organism evidence="7 8">
    <name type="scientific">Thalictrum thalictroides</name>
    <name type="common">Rue-anemone</name>
    <name type="synonym">Anemone thalictroides</name>
    <dbReference type="NCBI Taxonomy" id="46969"/>
    <lineage>
        <taxon>Eukaryota</taxon>
        <taxon>Viridiplantae</taxon>
        <taxon>Streptophyta</taxon>
        <taxon>Embryophyta</taxon>
        <taxon>Tracheophyta</taxon>
        <taxon>Spermatophyta</taxon>
        <taxon>Magnoliopsida</taxon>
        <taxon>Ranunculales</taxon>
        <taxon>Ranunculaceae</taxon>
        <taxon>Thalictroideae</taxon>
        <taxon>Thalictrum</taxon>
    </lineage>
</organism>
<dbReference type="GO" id="GO:0006629">
    <property type="term" value="P:lipid metabolic process"/>
    <property type="evidence" value="ECO:0007669"/>
    <property type="project" value="UniProtKB-ARBA"/>
</dbReference>
<accession>A0A7J6WEW8</accession>
<evidence type="ECO:0000256" key="6">
    <source>
        <dbReference type="RuleBase" id="RU000461"/>
    </source>
</evidence>
<dbReference type="Pfam" id="PF00067">
    <property type="entry name" value="p450"/>
    <property type="match status" value="1"/>
</dbReference>
<sequence length="461" mass="52944">MILYLRMTSRTKAITNWPILGVLPCLVQNAHRIHDYCVDIANTHGLTKLAKGPFVEILYTCDPQNLEYITKKNFPNYPKGEEYNKVFQLLGDGLFNSDFDLWHGQRKLAGKAFASNNFLRVASNLSKKILEDELVPLLSKLVENSSTVDLEETFLNYAFDVAFFSIFGRNPKCLSRHSPETIKFSKAMGDALEAIFFRHVTPPLWWKLCRWLNIGEEKKHREAWETIDQSIAHYIAFKKEELLQAAGQDRSDLLSSYIYFQNEKQEFASGGDKFLRDSALTLLFAARDTTGASLSWFFYSVISNPAVEAKILDELKNVMKSISENEMKTNKSWIFNSEELKGLVYLHAACCETLRLYPSLPLNRKESLHEDVLPDGTVVRPKMMIIMSTYAMARMKSVWGKDCMEFKPERWITKDGQLSNEPMNKFYTFGAGPRICLGKDFAFTMLKMVAASLLYNFKFEL</sequence>
<dbReference type="PROSITE" id="PS00086">
    <property type="entry name" value="CYTOCHROME_P450"/>
    <property type="match status" value="1"/>
</dbReference>
<dbReference type="PRINTS" id="PR00463">
    <property type="entry name" value="EP450I"/>
</dbReference>
<dbReference type="InterPro" id="IPR036396">
    <property type="entry name" value="Cyt_P450_sf"/>
</dbReference>
<dbReference type="SUPFAM" id="SSF48264">
    <property type="entry name" value="Cytochrome P450"/>
    <property type="match status" value="1"/>
</dbReference>
<dbReference type="AlphaFoldDB" id="A0A7J6WEW8"/>
<dbReference type="GO" id="GO:0020037">
    <property type="term" value="F:heme binding"/>
    <property type="evidence" value="ECO:0007669"/>
    <property type="project" value="InterPro"/>
</dbReference>
<evidence type="ECO:0000313" key="8">
    <source>
        <dbReference type="Proteomes" id="UP000554482"/>
    </source>
</evidence>
<dbReference type="PANTHER" id="PTHR24296">
    <property type="entry name" value="CYTOCHROME P450"/>
    <property type="match status" value="1"/>
</dbReference>
<comment type="similarity">
    <text evidence="1 6">Belongs to the cytochrome P450 family.</text>
</comment>
<keyword evidence="5 6" id="KW-0349">Heme</keyword>
<dbReference type="Gene3D" id="1.10.630.10">
    <property type="entry name" value="Cytochrome P450"/>
    <property type="match status" value="1"/>
</dbReference>
<evidence type="ECO:0000313" key="7">
    <source>
        <dbReference type="EMBL" id="KAF5195398.1"/>
    </source>
</evidence>
<dbReference type="EMBL" id="JABWDY010017369">
    <property type="protein sequence ID" value="KAF5195398.1"/>
    <property type="molecule type" value="Genomic_DNA"/>
</dbReference>
<gene>
    <name evidence="7" type="ORF">FRX31_015015</name>
</gene>
<proteinExistence type="inferred from homology"/>
<keyword evidence="6" id="KW-0503">Monooxygenase</keyword>
<keyword evidence="3 6" id="KW-0560">Oxidoreductase</keyword>
<comment type="cofactor">
    <cofactor evidence="5">
        <name>heme</name>
        <dbReference type="ChEBI" id="CHEBI:30413"/>
    </cofactor>
</comment>
<evidence type="ECO:0000256" key="3">
    <source>
        <dbReference type="ARBA" id="ARBA00023002"/>
    </source>
</evidence>
<feature type="non-terminal residue" evidence="7">
    <location>
        <position position="461"/>
    </location>
</feature>
<keyword evidence="4 5" id="KW-0408">Iron</keyword>
<keyword evidence="2 5" id="KW-0479">Metal-binding</keyword>
<dbReference type="GO" id="GO:0005506">
    <property type="term" value="F:iron ion binding"/>
    <property type="evidence" value="ECO:0007669"/>
    <property type="project" value="InterPro"/>
</dbReference>
<dbReference type="PRINTS" id="PR00385">
    <property type="entry name" value="P450"/>
</dbReference>
<dbReference type="CDD" id="cd11064">
    <property type="entry name" value="CYP86A"/>
    <property type="match status" value="1"/>
</dbReference>
<comment type="caution">
    <text evidence="7">The sequence shown here is derived from an EMBL/GenBank/DDBJ whole genome shotgun (WGS) entry which is preliminary data.</text>
</comment>
<evidence type="ECO:0000256" key="5">
    <source>
        <dbReference type="PIRSR" id="PIRSR602401-1"/>
    </source>
</evidence>
<dbReference type="GO" id="GO:0016705">
    <property type="term" value="F:oxidoreductase activity, acting on paired donors, with incorporation or reduction of molecular oxygen"/>
    <property type="evidence" value="ECO:0007669"/>
    <property type="project" value="InterPro"/>
</dbReference>
<evidence type="ECO:0000256" key="2">
    <source>
        <dbReference type="ARBA" id="ARBA00022723"/>
    </source>
</evidence>
<feature type="binding site" description="axial binding residue" evidence="5">
    <location>
        <position position="436"/>
    </location>
    <ligand>
        <name>heme</name>
        <dbReference type="ChEBI" id="CHEBI:30413"/>
    </ligand>
    <ligandPart>
        <name>Fe</name>
        <dbReference type="ChEBI" id="CHEBI:18248"/>
    </ligandPart>
</feature>
<protein>
    <submittedName>
        <fullName evidence="7">Cytochrome p450</fullName>
    </submittedName>
</protein>